<feature type="signal peptide" evidence="2">
    <location>
        <begin position="1"/>
        <end position="16"/>
    </location>
</feature>
<evidence type="ECO:0000256" key="2">
    <source>
        <dbReference type="SAM" id="SignalP"/>
    </source>
</evidence>
<evidence type="ECO:0000313" key="4">
    <source>
        <dbReference type="Proteomes" id="UP000076874"/>
    </source>
</evidence>
<sequence>MHLVAFVAWVAMGALASPLANNAWPGEPPPARGAVNAEKNPDTASTSAPSAGSTSSAASSTAAPSLTFSSSKAATPRPPGPDCTSTLHFLNPLAGGKTTHGPVKTVWASTVTTTEHRDCAGCRFLSIDSVHAGGHGPVVVFTTTTTLDAATPSTAVAYACRKTPSVQTNGPPSTLSPSPPPALPTPTGAAMRAG</sequence>
<feature type="region of interest" description="Disordered" evidence="1">
    <location>
        <begin position="26"/>
        <end position="88"/>
    </location>
</feature>
<gene>
    <name evidence="3" type="ORF">SPI_00130</name>
</gene>
<dbReference type="EMBL" id="AZHD01000001">
    <property type="protein sequence ID" value="OAA67935.1"/>
    <property type="molecule type" value="Genomic_DNA"/>
</dbReference>
<accession>A0A167ZUX2</accession>
<proteinExistence type="predicted"/>
<keyword evidence="4" id="KW-1185">Reference proteome</keyword>
<reference evidence="3 4" key="1">
    <citation type="journal article" date="2016" name="Genome Biol. Evol.">
        <title>Divergent and convergent evolution of fungal pathogenicity.</title>
        <authorList>
            <person name="Shang Y."/>
            <person name="Xiao G."/>
            <person name="Zheng P."/>
            <person name="Cen K."/>
            <person name="Zhan S."/>
            <person name="Wang C."/>
        </authorList>
    </citation>
    <scope>NUCLEOTIDE SEQUENCE [LARGE SCALE GENOMIC DNA]</scope>
    <source>
        <strain evidence="3 4">RCEF 264</strain>
    </source>
</reference>
<feature type="chain" id="PRO_5007895089" evidence="2">
    <location>
        <begin position="17"/>
        <end position="194"/>
    </location>
</feature>
<dbReference type="Proteomes" id="UP000076874">
    <property type="component" value="Unassembled WGS sequence"/>
</dbReference>
<dbReference type="AlphaFoldDB" id="A0A167ZUX2"/>
<feature type="region of interest" description="Disordered" evidence="1">
    <location>
        <begin position="163"/>
        <end position="194"/>
    </location>
</feature>
<keyword evidence="2" id="KW-0732">Signal</keyword>
<feature type="compositionally biased region" description="Low complexity" evidence="1">
    <location>
        <begin position="185"/>
        <end position="194"/>
    </location>
</feature>
<protein>
    <submittedName>
        <fullName evidence="3">Uncharacterized protein</fullName>
    </submittedName>
</protein>
<evidence type="ECO:0000256" key="1">
    <source>
        <dbReference type="SAM" id="MobiDB-lite"/>
    </source>
</evidence>
<name>A0A167ZUX2_9HYPO</name>
<feature type="compositionally biased region" description="Low complexity" evidence="1">
    <location>
        <begin position="43"/>
        <end position="71"/>
    </location>
</feature>
<comment type="caution">
    <text evidence="3">The sequence shown here is derived from an EMBL/GenBank/DDBJ whole genome shotgun (WGS) entry which is preliminary data.</text>
</comment>
<organism evidence="3 4">
    <name type="scientific">Niveomyces insectorum RCEF 264</name>
    <dbReference type="NCBI Taxonomy" id="1081102"/>
    <lineage>
        <taxon>Eukaryota</taxon>
        <taxon>Fungi</taxon>
        <taxon>Dikarya</taxon>
        <taxon>Ascomycota</taxon>
        <taxon>Pezizomycotina</taxon>
        <taxon>Sordariomycetes</taxon>
        <taxon>Hypocreomycetidae</taxon>
        <taxon>Hypocreales</taxon>
        <taxon>Cordycipitaceae</taxon>
        <taxon>Niveomyces</taxon>
    </lineage>
</organism>
<evidence type="ECO:0000313" key="3">
    <source>
        <dbReference type="EMBL" id="OAA67935.1"/>
    </source>
</evidence>